<reference evidence="12 13" key="1">
    <citation type="submission" date="2019-05" db="EMBL/GenBank/DDBJ databases">
        <title>Mumia sp. nov., isolated from the intestinal contents of plateau pika (Ochotona curzoniae) in the Qinghai-Tibet plateau of China.</title>
        <authorList>
            <person name="Tian Z."/>
        </authorList>
    </citation>
    <scope>NUCLEOTIDE SEQUENCE [LARGE SCALE GENOMIC DNA]</scope>
    <source>
        <strain evidence="13">527</strain>
        <strain evidence="12">Z527</strain>
    </source>
</reference>
<dbReference type="PANTHER" id="PTHR35011">
    <property type="entry name" value="2,3-DIKETO-L-GULONATE TRAP TRANSPORTER SMALL PERMEASE PROTEIN YIAM"/>
    <property type="match status" value="1"/>
</dbReference>
<evidence type="ECO:0000259" key="10">
    <source>
        <dbReference type="Pfam" id="PF04290"/>
    </source>
</evidence>
<dbReference type="PANTHER" id="PTHR35011:SF2">
    <property type="entry name" value="2,3-DIKETO-L-GULONATE TRAP TRANSPORTER SMALL PERMEASE PROTEIN YIAM"/>
    <property type="match status" value="1"/>
</dbReference>
<evidence type="ECO:0000256" key="1">
    <source>
        <dbReference type="ARBA" id="ARBA00004429"/>
    </source>
</evidence>
<evidence type="ECO:0000256" key="3">
    <source>
        <dbReference type="ARBA" id="ARBA00022475"/>
    </source>
</evidence>
<keyword evidence="4" id="KW-0997">Cell inner membrane</keyword>
<accession>A0A5C4MHE5</accession>
<dbReference type="OrthoDB" id="3557025at2"/>
<organism evidence="12 13">
    <name type="scientific">Mumia zhuanghuii</name>
    <dbReference type="NCBI Taxonomy" id="2585211"/>
    <lineage>
        <taxon>Bacteria</taxon>
        <taxon>Bacillati</taxon>
        <taxon>Actinomycetota</taxon>
        <taxon>Actinomycetes</taxon>
        <taxon>Propionibacteriales</taxon>
        <taxon>Nocardioidaceae</taxon>
        <taxon>Mumia</taxon>
    </lineage>
</organism>
<evidence type="ECO:0000256" key="4">
    <source>
        <dbReference type="ARBA" id="ARBA00022519"/>
    </source>
</evidence>
<keyword evidence="2" id="KW-0813">Transport</keyword>
<keyword evidence="5 9" id="KW-0812">Transmembrane</keyword>
<keyword evidence="7 9" id="KW-0472">Membrane</keyword>
<comment type="subcellular location">
    <subcellularLocation>
        <location evidence="1">Cell inner membrane</location>
        <topology evidence="1">Multi-pass membrane protein</topology>
    </subcellularLocation>
</comment>
<gene>
    <name evidence="12" type="ORF">FHE65_17720</name>
    <name evidence="11" type="ORF">FHE65_27645</name>
</gene>
<sequence length="218" mass="23759">MSRSEHDLATGWQPLAITISRSLSSPAMTYATPPPRGLSRVKGFFETPPRWAARTVRVLTAIELAIGIAALLLIFFLVMAQAVQRYLPVDGWPWTGELARFCLVWLTFVVAGVLVTTDSHIAIEMVDAIDNEVVRRLVRVISCVVVAAIGVGLTAEAWSLIESQAILKSPAMRMPMSWLYAISLIGFVSTTLRASVAAVQYAVVGVPQDDHRSEAPVE</sequence>
<dbReference type="GO" id="GO:0005886">
    <property type="term" value="C:plasma membrane"/>
    <property type="evidence" value="ECO:0007669"/>
    <property type="project" value="UniProtKB-SubCell"/>
</dbReference>
<feature type="transmembrane region" description="Helical" evidence="9">
    <location>
        <begin position="58"/>
        <end position="78"/>
    </location>
</feature>
<keyword evidence="6 9" id="KW-1133">Transmembrane helix</keyword>
<dbReference type="EMBL" id="VDFR01000079">
    <property type="protein sequence ID" value="TNC43678.1"/>
    <property type="molecule type" value="Genomic_DNA"/>
</dbReference>
<comment type="caution">
    <text evidence="12">The sequence shown here is derived from an EMBL/GenBank/DDBJ whole genome shotgun (WGS) entry which is preliminary data.</text>
</comment>
<dbReference type="Proteomes" id="UP000306740">
    <property type="component" value="Unassembled WGS sequence"/>
</dbReference>
<dbReference type="Pfam" id="PF04290">
    <property type="entry name" value="DctQ"/>
    <property type="match status" value="1"/>
</dbReference>
<evidence type="ECO:0000256" key="7">
    <source>
        <dbReference type="ARBA" id="ARBA00023136"/>
    </source>
</evidence>
<evidence type="ECO:0000256" key="8">
    <source>
        <dbReference type="ARBA" id="ARBA00038436"/>
    </source>
</evidence>
<evidence type="ECO:0000313" key="13">
    <source>
        <dbReference type="Proteomes" id="UP000306740"/>
    </source>
</evidence>
<comment type="similarity">
    <text evidence="8">Belongs to the TRAP transporter small permease family.</text>
</comment>
<evidence type="ECO:0000256" key="6">
    <source>
        <dbReference type="ARBA" id="ARBA00022989"/>
    </source>
</evidence>
<evidence type="ECO:0000313" key="12">
    <source>
        <dbReference type="EMBL" id="TNC43678.1"/>
    </source>
</evidence>
<protein>
    <submittedName>
        <fullName evidence="12">TRAP transporter small permease</fullName>
    </submittedName>
</protein>
<dbReference type="AlphaFoldDB" id="A0A5C4MHE5"/>
<feature type="transmembrane region" description="Helical" evidence="9">
    <location>
        <begin position="98"/>
        <end position="116"/>
    </location>
</feature>
<evidence type="ECO:0000256" key="5">
    <source>
        <dbReference type="ARBA" id="ARBA00022692"/>
    </source>
</evidence>
<keyword evidence="3" id="KW-1003">Cell membrane</keyword>
<proteinExistence type="inferred from homology"/>
<evidence type="ECO:0000256" key="2">
    <source>
        <dbReference type="ARBA" id="ARBA00022448"/>
    </source>
</evidence>
<evidence type="ECO:0000256" key="9">
    <source>
        <dbReference type="SAM" id="Phobius"/>
    </source>
</evidence>
<feature type="transmembrane region" description="Helical" evidence="9">
    <location>
        <begin position="137"/>
        <end position="158"/>
    </location>
</feature>
<dbReference type="InterPro" id="IPR055348">
    <property type="entry name" value="DctQ"/>
</dbReference>
<evidence type="ECO:0000313" key="11">
    <source>
        <dbReference type="EMBL" id="TNC34608.1"/>
    </source>
</evidence>
<dbReference type="EMBL" id="VDFR01000154">
    <property type="protein sequence ID" value="TNC34608.1"/>
    <property type="molecule type" value="Genomic_DNA"/>
</dbReference>
<dbReference type="InterPro" id="IPR007387">
    <property type="entry name" value="TRAP_DctQ"/>
</dbReference>
<feature type="domain" description="Tripartite ATP-independent periplasmic transporters DctQ component" evidence="10">
    <location>
        <begin position="75"/>
        <end position="200"/>
    </location>
</feature>
<dbReference type="GO" id="GO:0015740">
    <property type="term" value="P:C4-dicarboxylate transport"/>
    <property type="evidence" value="ECO:0007669"/>
    <property type="project" value="TreeGrafter"/>
</dbReference>
<name>A0A5C4MHE5_9ACTN</name>
<feature type="transmembrane region" description="Helical" evidence="9">
    <location>
        <begin position="178"/>
        <end position="204"/>
    </location>
</feature>
<dbReference type="GO" id="GO:0022857">
    <property type="term" value="F:transmembrane transporter activity"/>
    <property type="evidence" value="ECO:0007669"/>
    <property type="project" value="TreeGrafter"/>
</dbReference>